<dbReference type="Gene3D" id="1.20.1530.20">
    <property type="match status" value="1"/>
</dbReference>
<dbReference type="EMBL" id="FMZX01000023">
    <property type="protein sequence ID" value="SDE22016.1"/>
    <property type="molecule type" value="Genomic_DNA"/>
</dbReference>
<feature type="transmembrane region" description="Helical" evidence="7">
    <location>
        <begin position="377"/>
        <end position="396"/>
    </location>
</feature>
<comment type="subcellular location">
    <subcellularLocation>
        <location evidence="1">Membrane</location>
        <topology evidence="1">Multi-pass membrane protein</topology>
    </subcellularLocation>
</comment>
<evidence type="ECO:0000256" key="7">
    <source>
        <dbReference type="SAM" id="Phobius"/>
    </source>
</evidence>
<proteinExistence type="inferred from homology"/>
<evidence type="ECO:0000313" key="10">
    <source>
        <dbReference type="Proteomes" id="UP000198925"/>
    </source>
</evidence>
<reference evidence="9 10" key="1">
    <citation type="submission" date="2016-10" db="EMBL/GenBank/DDBJ databases">
        <authorList>
            <person name="de Groot N.N."/>
        </authorList>
    </citation>
    <scope>NUCLEOTIDE SEQUENCE [LARGE SCALE GENOMIC DNA]</scope>
    <source>
        <strain evidence="9 10">CPCC 100156</strain>
    </source>
</reference>
<gene>
    <name evidence="9" type="ORF">SAMN04487779_102317</name>
</gene>
<feature type="transmembrane region" description="Helical" evidence="7">
    <location>
        <begin position="86"/>
        <end position="106"/>
    </location>
</feature>
<dbReference type="Pfam" id="PF00999">
    <property type="entry name" value="Na_H_Exchanger"/>
    <property type="match status" value="1"/>
</dbReference>
<evidence type="ECO:0000256" key="4">
    <source>
        <dbReference type="ARBA" id="ARBA00022692"/>
    </source>
</evidence>
<evidence type="ECO:0000256" key="5">
    <source>
        <dbReference type="ARBA" id="ARBA00022989"/>
    </source>
</evidence>
<feature type="transmembrane region" description="Helical" evidence="7">
    <location>
        <begin position="194"/>
        <end position="215"/>
    </location>
</feature>
<feature type="transmembrane region" description="Helical" evidence="7">
    <location>
        <begin position="235"/>
        <end position="252"/>
    </location>
</feature>
<feature type="transmembrane region" description="Helical" evidence="7">
    <location>
        <begin position="149"/>
        <end position="174"/>
    </location>
</feature>
<evidence type="ECO:0000313" key="9">
    <source>
        <dbReference type="EMBL" id="SDE22016.1"/>
    </source>
</evidence>
<dbReference type="AlphaFoldDB" id="A0A1G7B6U0"/>
<keyword evidence="10" id="KW-1185">Reference proteome</keyword>
<dbReference type="STRING" id="938405.SAMN02927895_01179"/>
<comment type="similarity">
    <text evidence="2">Belongs to the monovalent cation:proton antiporter 2 (CPA2) transporter (TC 2.A.37) family.</text>
</comment>
<dbReference type="Proteomes" id="UP000198925">
    <property type="component" value="Unassembled WGS sequence"/>
</dbReference>
<organism evidence="9 10">
    <name type="scientific">Belnapia rosea</name>
    <dbReference type="NCBI Taxonomy" id="938405"/>
    <lineage>
        <taxon>Bacteria</taxon>
        <taxon>Pseudomonadati</taxon>
        <taxon>Pseudomonadota</taxon>
        <taxon>Alphaproteobacteria</taxon>
        <taxon>Acetobacterales</taxon>
        <taxon>Roseomonadaceae</taxon>
        <taxon>Belnapia</taxon>
    </lineage>
</organism>
<dbReference type="OrthoDB" id="9781411at2"/>
<sequence>MPHHIPLITTLAAALGAALLLGVLARKLRLPPLAGYLLAGILIGPHTPGFVGDLALAGELSEIGIILLMFGVGLHFSPKELAEARGVAVPGALVQMGVATCLGWGLARLWGWTDGQGLVFGICLSVASTVVLLRALQERGAMTSTAGKIAVGWLVVEDLAMVVALVLVPVGAALLDGRAPAGMLTGMGVGNQAILLSLLITLGKVAIFVALMLVVGSRVLPWALSLVGGLRSRELFSLAALVAALGVAYIAYVAFGVSFALGAFLSGLVLGQSALSQKAAEQTLPLRDAFAVLFFVSVGMLFDPGILLREPLAVAAAALVVMGGKSVAAWAIARLRGMSHGEALVIAASLAQIGEFSFILAGIGVAEKIMPSAGRDLVLAVALLTIALNPAVFWLADRFGPAKAAAEAGRASSPAAP</sequence>
<feature type="transmembrane region" description="Helical" evidence="7">
    <location>
        <begin position="288"/>
        <end position="306"/>
    </location>
</feature>
<name>A0A1G7B6U0_9PROT</name>
<dbReference type="InterPro" id="IPR006153">
    <property type="entry name" value="Cation/H_exchanger_TM"/>
</dbReference>
<evidence type="ECO:0000256" key="6">
    <source>
        <dbReference type="ARBA" id="ARBA00023136"/>
    </source>
</evidence>
<accession>A0A1G7B6U0</accession>
<evidence type="ECO:0000256" key="3">
    <source>
        <dbReference type="ARBA" id="ARBA00022448"/>
    </source>
</evidence>
<evidence type="ECO:0000256" key="1">
    <source>
        <dbReference type="ARBA" id="ARBA00004141"/>
    </source>
</evidence>
<protein>
    <submittedName>
        <fullName evidence="9">Kef-type potassium/proton antiporter, CPA2 family</fullName>
    </submittedName>
</protein>
<dbReference type="PANTHER" id="PTHR42751">
    <property type="entry name" value="SODIUM/HYDROGEN EXCHANGER FAMILY/TRKA DOMAIN PROTEIN"/>
    <property type="match status" value="1"/>
</dbReference>
<feature type="transmembrane region" description="Helical" evidence="7">
    <location>
        <begin position="344"/>
        <end position="365"/>
    </location>
</feature>
<evidence type="ECO:0000259" key="8">
    <source>
        <dbReference type="Pfam" id="PF00999"/>
    </source>
</evidence>
<dbReference type="PANTHER" id="PTHR42751:SF1">
    <property type="entry name" value="CATION_PROTON ANTIPORTER YBAL-RELATED"/>
    <property type="match status" value="1"/>
</dbReference>
<keyword evidence="4 7" id="KW-0812">Transmembrane</keyword>
<dbReference type="GO" id="GO:0016020">
    <property type="term" value="C:membrane"/>
    <property type="evidence" value="ECO:0007669"/>
    <property type="project" value="UniProtKB-SubCell"/>
</dbReference>
<dbReference type="GO" id="GO:1902600">
    <property type="term" value="P:proton transmembrane transport"/>
    <property type="evidence" value="ECO:0007669"/>
    <property type="project" value="InterPro"/>
</dbReference>
<evidence type="ECO:0000256" key="2">
    <source>
        <dbReference type="ARBA" id="ARBA00005551"/>
    </source>
</evidence>
<dbReference type="InterPro" id="IPR038770">
    <property type="entry name" value="Na+/solute_symporter_sf"/>
</dbReference>
<feature type="transmembrane region" description="Helical" evidence="7">
    <location>
        <begin position="312"/>
        <end position="332"/>
    </location>
</feature>
<feature type="domain" description="Cation/H+ exchanger transmembrane" evidence="8">
    <location>
        <begin position="18"/>
        <end position="393"/>
    </location>
</feature>
<dbReference type="GO" id="GO:0015297">
    <property type="term" value="F:antiporter activity"/>
    <property type="evidence" value="ECO:0007669"/>
    <property type="project" value="InterPro"/>
</dbReference>
<feature type="transmembrane region" description="Helical" evidence="7">
    <location>
        <begin position="118"/>
        <end position="137"/>
    </location>
</feature>
<dbReference type="RefSeq" id="WP_090561316.1">
    <property type="nucleotide sequence ID" value="NZ_FMXZ01000002.1"/>
</dbReference>
<keyword evidence="6 7" id="KW-0472">Membrane</keyword>
<keyword evidence="3" id="KW-0813">Transport</keyword>
<feature type="transmembrane region" description="Helical" evidence="7">
    <location>
        <begin position="49"/>
        <end position="74"/>
    </location>
</feature>
<keyword evidence="5 7" id="KW-1133">Transmembrane helix</keyword>